<dbReference type="InterPro" id="IPR005467">
    <property type="entry name" value="His_kinase_dom"/>
</dbReference>
<dbReference type="EMBL" id="JARGDL010000005">
    <property type="protein sequence ID" value="MDF1611599.1"/>
    <property type="molecule type" value="Genomic_DNA"/>
</dbReference>
<evidence type="ECO:0000256" key="5">
    <source>
        <dbReference type="ARBA" id="ARBA00022679"/>
    </source>
</evidence>
<comment type="subcellular location">
    <subcellularLocation>
        <location evidence="2">Membrane</location>
    </subcellularLocation>
</comment>
<dbReference type="Gene3D" id="1.10.287.130">
    <property type="match status" value="1"/>
</dbReference>
<dbReference type="CDD" id="cd00082">
    <property type="entry name" value="HisKA"/>
    <property type="match status" value="1"/>
</dbReference>
<comment type="caution">
    <text evidence="16">The sequence shown here is derived from an EMBL/GenBank/DDBJ whole genome shotgun (WGS) entry which is preliminary data.</text>
</comment>
<dbReference type="PANTHER" id="PTHR45453">
    <property type="entry name" value="PHOSPHATE REGULON SENSOR PROTEIN PHOR"/>
    <property type="match status" value="1"/>
</dbReference>
<dbReference type="SUPFAM" id="SSF55874">
    <property type="entry name" value="ATPase domain of HSP90 chaperone/DNA topoisomerase II/histidine kinase"/>
    <property type="match status" value="1"/>
</dbReference>
<dbReference type="GO" id="GO:0004721">
    <property type="term" value="F:phosphoprotein phosphatase activity"/>
    <property type="evidence" value="ECO:0007669"/>
    <property type="project" value="TreeGrafter"/>
</dbReference>
<organism evidence="16 17">
    <name type="scientific">Stygiobacter electus</name>
    <dbReference type="NCBI Taxonomy" id="3032292"/>
    <lineage>
        <taxon>Bacteria</taxon>
        <taxon>Pseudomonadati</taxon>
        <taxon>Ignavibacteriota</taxon>
        <taxon>Ignavibacteria</taxon>
        <taxon>Ignavibacteriales</taxon>
        <taxon>Melioribacteraceae</taxon>
        <taxon>Stygiobacter</taxon>
    </lineage>
</organism>
<dbReference type="GO" id="GO:0000155">
    <property type="term" value="F:phosphorelay sensor kinase activity"/>
    <property type="evidence" value="ECO:0007669"/>
    <property type="project" value="InterPro"/>
</dbReference>
<dbReference type="CDD" id="cd00075">
    <property type="entry name" value="HATPase"/>
    <property type="match status" value="1"/>
</dbReference>
<evidence type="ECO:0000256" key="3">
    <source>
        <dbReference type="ARBA" id="ARBA00012438"/>
    </source>
</evidence>
<keyword evidence="10 13" id="KW-1133">Transmembrane helix</keyword>
<keyword evidence="17" id="KW-1185">Reference proteome</keyword>
<dbReference type="Pfam" id="PF02518">
    <property type="entry name" value="HATPase_c"/>
    <property type="match status" value="1"/>
</dbReference>
<dbReference type="InterPro" id="IPR003594">
    <property type="entry name" value="HATPase_dom"/>
</dbReference>
<keyword evidence="8" id="KW-0418">Kinase</keyword>
<dbReference type="InterPro" id="IPR036097">
    <property type="entry name" value="HisK_dim/P_sf"/>
</dbReference>
<dbReference type="PRINTS" id="PR00344">
    <property type="entry name" value="BCTRLSENSOR"/>
</dbReference>
<dbReference type="SMART" id="SM00388">
    <property type="entry name" value="HisKA"/>
    <property type="match status" value="1"/>
</dbReference>
<proteinExistence type="predicted"/>
<dbReference type="AlphaFoldDB" id="A0AAE3NZP5"/>
<evidence type="ECO:0000256" key="2">
    <source>
        <dbReference type="ARBA" id="ARBA00004370"/>
    </source>
</evidence>
<reference evidence="16" key="1">
    <citation type="submission" date="2023-03" db="EMBL/GenBank/DDBJ databases">
        <title>Stygiobacter electus gen. nov., sp. nov., facultatively anaerobic thermotolerant bacterium of the class Ignavibacteria from a well of Yessentuki mineral water deposit.</title>
        <authorList>
            <person name="Podosokorskaya O.A."/>
            <person name="Elcheninov A.G."/>
            <person name="Petrova N.F."/>
            <person name="Zavarzina D.G."/>
            <person name="Kublanov I.V."/>
            <person name="Merkel A.Y."/>
        </authorList>
    </citation>
    <scope>NUCLEOTIDE SEQUENCE</scope>
    <source>
        <strain evidence="16">09-Me</strain>
    </source>
</reference>
<dbReference type="InterPro" id="IPR003660">
    <property type="entry name" value="HAMP_dom"/>
</dbReference>
<dbReference type="SUPFAM" id="SSF47384">
    <property type="entry name" value="Homodimeric domain of signal transducing histidine kinase"/>
    <property type="match status" value="1"/>
</dbReference>
<comment type="catalytic activity">
    <reaction evidence="1">
        <text>ATP + protein L-histidine = ADP + protein N-phospho-L-histidine.</text>
        <dbReference type="EC" id="2.7.13.3"/>
    </reaction>
</comment>
<evidence type="ECO:0000256" key="4">
    <source>
        <dbReference type="ARBA" id="ARBA00022553"/>
    </source>
</evidence>
<keyword evidence="5" id="KW-0808">Transferase</keyword>
<evidence type="ECO:0000256" key="7">
    <source>
        <dbReference type="ARBA" id="ARBA00022741"/>
    </source>
</evidence>
<evidence type="ECO:0000256" key="12">
    <source>
        <dbReference type="ARBA" id="ARBA00023136"/>
    </source>
</evidence>
<feature type="transmembrane region" description="Helical" evidence="13">
    <location>
        <begin position="20"/>
        <end position="39"/>
    </location>
</feature>
<dbReference type="GO" id="GO:0005524">
    <property type="term" value="F:ATP binding"/>
    <property type="evidence" value="ECO:0007669"/>
    <property type="project" value="UniProtKB-KW"/>
</dbReference>
<dbReference type="GO" id="GO:0016036">
    <property type="term" value="P:cellular response to phosphate starvation"/>
    <property type="evidence" value="ECO:0007669"/>
    <property type="project" value="TreeGrafter"/>
</dbReference>
<evidence type="ECO:0000256" key="6">
    <source>
        <dbReference type="ARBA" id="ARBA00022692"/>
    </source>
</evidence>
<dbReference type="PANTHER" id="PTHR45453:SF1">
    <property type="entry name" value="PHOSPHATE REGULON SENSOR PROTEIN PHOR"/>
    <property type="match status" value="1"/>
</dbReference>
<dbReference type="RefSeq" id="WP_321535366.1">
    <property type="nucleotide sequence ID" value="NZ_JARGDL010000005.1"/>
</dbReference>
<evidence type="ECO:0000256" key="1">
    <source>
        <dbReference type="ARBA" id="ARBA00000085"/>
    </source>
</evidence>
<name>A0AAE3NZP5_9BACT</name>
<evidence type="ECO:0000256" key="11">
    <source>
        <dbReference type="ARBA" id="ARBA00023012"/>
    </source>
</evidence>
<feature type="domain" description="HAMP" evidence="15">
    <location>
        <begin position="199"/>
        <end position="249"/>
    </location>
</feature>
<evidence type="ECO:0000313" key="16">
    <source>
        <dbReference type="EMBL" id="MDF1611599.1"/>
    </source>
</evidence>
<evidence type="ECO:0000256" key="8">
    <source>
        <dbReference type="ARBA" id="ARBA00022777"/>
    </source>
</evidence>
<evidence type="ECO:0000259" key="14">
    <source>
        <dbReference type="PROSITE" id="PS50109"/>
    </source>
</evidence>
<dbReference type="InterPro" id="IPR050351">
    <property type="entry name" value="BphY/WalK/GraS-like"/>
</dbReference>
<keyword evidence="4" id="KW-0597">Phosphoprotein</keyword>
<dbReference type="PROSITE" id="PS50109">
    <property type="entry name" value="HIS_KIN"/>
    <property type="match status" value="1"/>
</dbReference>
<evidence type="ECO:0000256" key="9">
    <source>
        <dbReference type="ARBA" id="ARBA00022840"/>
    </source>
</evidence>
<dbReference type="FunFam" id="3.30.565.10:FF:000013">
    <property type="entry name" value="Two-component sensor histidine kinase"/>
    <property type="match status" value="1"/>
</dbReference>
<keyword evidence="7" id="KW-0547">Nucleotide-binding</keyword>
<evidence type="ECO:0000313" key="17">
    <source>
        <dbReference type="Proteomes" id="UP001221302"/>
    </source>
</evidence>
<accession>A0AAE3NZP5</accession>
<dbReference type="SMART" id="SM00387">
    <property type="entry name" value="HATPase_c"/>
    <property type="match status" value="1"/>
</dbReference>
<dbReference type="Gene3D" id="3.30.565.10">
    <property type="entry name" value="Histidine kinase-like ATPase, C-terminal domain"/>
    <property type="match status" value="1"/>
</dbReference>
<feature type="transmembrane region" description="Helical" evidence="13">
    <location>
        <begin position="175"/>
        <end position="196"/>
    </location>
</feature>
<dbReference type="InterPro" id="IPR036890">
    <property type="entry name" value="HATPase_C_sf"/>
</dbReference>
<evidence type="ECO:0000256" key="10">
    <source>
        <dbReference type="ARBA" id="ARBA00022989"/>
    </source>
</evidence>
<gene>
    <name evidence="16" type="ORF">P0M35_05525</name>
</gene>
<dbReference type="PROSITE" id="PS50885">
    <property type="entry name" value="HAMP"/>
    <property type="match status" value="1"/>
</dbReference>
<dbReference type="InterPro" id="IPR004358">
    <property type="entry name" value="Sig_transdc_His_kin-like_C"/>
</dbReference>
<keyword evidence="11" id="KW-0902">Two-component regulatory system</keyword>
<feature type="domain" description="Histidine kinase" evidence="14">
    <location>
        <begin position="257"/>
        <end position="472"/>
    </location>
</feature>
<keyword evidence="12 13" id="KW-0472">Membrane</keyword>
<dbReference type="Proteomes" id="UP001221302">
    <property type="component" value="Unassembled WGS sequence"/>
</dbReference>
<protein>
    <recommendedName>
        <fullName evidence="3">histidine kinase</fullName>
        <ecNumber evidence="3">2.7.13.3</ecNumber>
    </recommendedName>
</protein>
<sequence length="472" mass="54383">MLKKVKSFLFSSRFKIAMWYSLIFLFLEILFGISVYLYLFHKSKVNLDTNLKAQATAILRIIEKKQLDLESFVPNETYKSEDELIWDILYDAIVFNRRNTFIQISNPNKIIFKTANLKNNIISLNKNRDGIFDYYDPNLSEHTIRTCILKGKQITVTVAYPIEQIVFMLNGLTEIYAWMAPIFFLVSILGGILISIKSLNRINDIIMKTEEITAYNLDEIILGGEYSDEFGRLVNKMNEMISRIKRSVEYMNQFSLAAAHELKTPLTILQGEIEVSLKSKKTINEYIEILKSNYEETLRLIRIVDNLFFISKTENSIINYEFQEIDLHSLLDSVVKKIKILGEDKEMSIELVGTTDVKIYADPGLLKQALSNLIDNAFKYGDEKSIVQVFTEVKDDKVYINVLNHGIGIQEKDIDKIFDKFYRVDSSRTRKTGGVGLGLSVVKSIVDIHKGKLEVKSIPHKETIFTIILKKI</sequence>
<evidence type="ECO:0000259" key="15">
    <source>
        <dbReference type="PROSITE" id="PS50885"/>
    </source>
</evidence>
<dbReference type="EC" id="2.7.13.3" evidence="3"/>
<dbReference type="InterPro" id="IPR003661">
    <property type="entry name" value="HisK_dim/P_dom"/>
</dbReference>
<evidence type="ECO:0000256" key="13">
    <source>
        <dbReference type="SAM" id="Phobius"/>
    </source>
</evidence>
<dbReference type="Gene3D" id="6.10.340.10">
    <property type="match status" value="1"/>
</dbReference>
<dbReference type="GO" id="GO:0005886">
    <property type="term" value="C:plasma membrane"/>
    <property type="evidence" value="ECO:0007669"/>
    <property type="project" value="TreeGrafter"/>
</dbReference>
<keyword evidence="9 16" id="KW-0067">ATP-binding</keyword>
<dbReference type="Pfam" id="PF00512">
    <property type="entry name" value="HisKA"/>
    <property type="match status" value="1"/>
</dbReference>
<keyword evidence="6 13" id="KW-0812">Transmembrane</keyword>